<evidence type="ECO:0000313" key="3">
    <source>
        <dbReference type="Proteomes" id="UP000187404"/>
    </source>
</evidence>
<dbReference type="Gene3D" id="3.60.21.10">
    <property type="match status" value="1"/>
</dbReference>
<dbReference type="Pfam" id="PF00149">
    <property type="entry name" value="Metallophos"/>
    <property type="match status" value="1"/>
</dbReference>
<organism evidence="2 3">
    <name type="scientific">Hornefia porci</name>
    <dbReference type="NCBI Taxonomy" id="2652292"/>
    <lineage>
        <taxon>Bacteria</taxon>
        <taxon>Bacillati</taxon>
        <taxon>Bacillota</taxon>
        <taxon>Clostridia</taxon>
        <taxon>Peptostreptococcales</taxon>
        <taxon>Anaerovoracaceae</taxon>
        <taxon>Hornefia</taxon>
    </lineage>
</organism>
<proteinExistence type="predicted"/>
<reference evidence="2 3" key="1">
    <citation type="journal article" date="2016" name="Appl. Environ. Microbiol.">
        <title>Function and Phylogeny of Bacterial Butyryl Coenzyme A:Acetate Transferases and Their Diversity in the Proximal Colon of Swine.</title>
        <authorList>
            <person name="Trachsel J."/>
            <person name="Bayles D.O."/>
            <person name="Looft T."/>
            <person name="Levine U.Y."/>
            <person name="Allen H.K."/>
        </authorList>
    </citation>
    <scope>NUCLEOTIDE SEQUENCE [LARGE SCALE GENOMIC DNA]</scope>
    <source>
        <strain evidence="2 3">68-3-10</strain>
    </source>
</reference>
<dbReference type="InterPro" id="IPR029052">
    <property type="entry name" value="Metallo-depent_PP-like"/>
</dbReference>
<protein>
    <submittedName>
        <fullName evidence="2">Serine/threonine protein phosphatase</fullName>
    </submittedName>
</protein>
<name>A0A1Q9JLN6_9FIRM</name>
<gene>
    <name evidence="2" type="ORF">BHK98_11485</name>
</gene>
<dbReference type="AlphaFoldDB" id="A0A1Q9JLN6"/>
<dbReference type="STRING" id="1261640.BHK98_11485"/>
<accession>A0A1Q9JLN6</accession>
<dbReference type="EMBL" id="MJIE01000001">
    <property type="protein sequence ID" value="OLR57045.1"/>
    <property type="molecule type" value="Genomic_DNA"/>
</dbReference>
<dbReference type="Proteomes" id="UP000187404">
    <property type="component" value="Unassembled WGS sequence"/>
</dbReference>
<dbReference type="GO" id="GO:0016787">
    <property type="term" value="F:hydrolase activity"/>
    <property type="evidence" value="ECO:0007669"/>
    <property type="project" value="InterPro"/>
</dbReference>
<dbReference type="SUPFAM" id="SSF56300">
    <property type="entry name" value="Metallo-dependent phosphatases"/>
    <property type="match status" value="1"/>
</dbReference>
<sequence length="238" mass="28022">MTYLTGDTHGNFTRIEAFCHQMETKRSDTMIILGDAGFNYYLGKKDIRAKEYASRFPITLFCIHGNHEARPQTIPSYQEGEYYGGKVLYEEDFPNLLFAIDGETYEFDDYQCVVIGGAYSVDKYYRLSKGWRWWPDEQPDEEIKRKVEAKLDMMSNRIDIVLSHTCPLKYEPKEAFLPSLDQSTVDKSTEIWLGEIEARLDYRKWYCGHYHTRKSVEKVQFMFEDFDVISVKTLKPQI</sequence>
<dbReference type="CDD" id="cd00838">
    <property type="entry name" value="MPP_superfamily"/>
    <property type="match status" value="1"/>
</dbReference>
<comment type="caution">
    <text evidence="2">The sequence shown here is derived from an EMBL/GenBank/DDBJ whole genome shotgun (WGS) entry which is preliminary data.</text>
</comment>
<dbReference type="OrthoDB" id="9787800at2"/>
<evidence type="ECO:0000259" key="1">
    <source>
        <dbReference type="Pfam" id="PF00149"/>
    </source>
</evidence>
<evidence type="ECO:0000313" key="2">
    <source>
        <dbReference type="EMBL" id="OLR57045.1"/>
    </source>
</evidence>
<keyword evidence="3" id="KW-1185">Reference proteome</keyword>
<feature type="domain" description="Calcineurin-like phosphoesterase" evidence="1">
    <location>
        <begin position="4"/>
        <end position="212"/>
    </location>
</feature>
<dbReference type="InterPro" id="IPR004843">
    <property type="entry name" value="Calcineurin-like_PHP"/>
</dbReference>